<gene>
    <name evidence="1" type="ORF">EOS_37780</name>
</gene>
<dbReference type="AlphaFoldDB" id="A0A0J1FMS5"/>
<dbReference type="Proteomes" id="UP000035963">
    <property type="component" value="Unassembled WGS sequence"/>
</dbReference>
<organism evidence="1 2">
    <name type="scientific">Caballeronia mineralivorans PML1(12)</name>
    <dbReference type="NCBI Taxonomy" id="908627"/>
    <lineage>
        <taxon>Bacteria</taxon>
        <taxon>Pseudomonadati</taxon>
        <taxon>Pseudomonadota</taxon>
        <taxon>Betaproteobacteria</taxon>
        <taxon>Burkholderiales</taxon>
        <taxon>Burkholderiaceae</taxon>
        <taxon>Caballeronia</taxon>
    </lineage>
</organism>
<dbReference type="Pfam" id="PF11811">
    <property type="entry name" value="DUF3331"/>
    <property type="match status" value="1"/>
</dbReference>
<name>A0A0J1FMS5_9BURK</name>
<dbReference type="InterPro" id="IPR021769">
    <property type="entry name" value="DUF3331"/>
</dbReference>
<evidence type="ECO:0008006" key="3">
    <source>
        <dbReference type="Google" id="ProtNLM"/>
    </source>
</evidence>
<sequence length="132" mass="14585">MLEKHTSAWSQTVALLDNARARQVADEATRIAQRRPAKTIWNDHATLMVSVIERPTPRTATVSWCDPLSGYYGHQTWRVALAKQRGECVLSGKMIKPGDFIYRPAISQPPPGNAGAMIIASELVPFGTLRQS</sequence>
<proteinExistence type="predicted"/>
<evidence type="ECO:0000313" key="2">
    <source>
        <dbReference type="Proteomes" id="UP000035963"/>
    </source>
</evidence>
<keyword evidence="2" id="KW-1185">Reference proteome</keyword>
<accession>A0A0J1FMS5</accession>
<dbReference type="EMBL" id="AEJF01000230">
    <property type="protein sequence ID" value="KLU21028.1"/>
    <property type="molecule type" value="Genomic_DNA"/>
</dbReference>
<dbReference type="PATRIC" id="fig|908627.4.peg.8468"/>
<dbReference type="RefSeq" id="WP_047897339.1">
    <property type="nucleotide sequence ID" value="NZ_AEJF01000230.1"/>
</dbReference>
<protein>
    <recommendedName>
        <fullName evidence="3">Ribosomal protein S14</fullName>
    </recommendedName>
</protein>
<evidence type="ECO:0000313" key="1">
    <source>
        <dbReference type="EMBL" id="KLU21028.1"/>
    </source>
</evidence>
<reference evidence="1 2" key="1">
    <citation type="journal article" date="2015" name="Genome Announc.">
        <title>Draft Genome Sequence of Burkholderia sp. Strain PML1(12), an Ectomycorrhizosphere-Inhabiting Bacterium with Effective Mineral-Weathering Ability.</title>
        <authorList>
            <person name="Uroz S."/>
            <person name="Oger P."/>
        </authorList>
    </citation>
    <scope>NUCLEOTIDE SEQUENCE [LARGE SCALE GENOMIC DNA]</scope>
    <source>
        <strain evidence="2">PML1(12)</strain>
    </source>
</reference>
<comment type="caution">
    <text evidence="1">The sequence shown here is derived from an EMBL/GenBank/DDBJ whole genome shotgun (WGS) entry which is preliminary data.</text>
</comment>
<dbReference type="OrthoDB" id="9152922at2"/>